<reference evidence="2" key="1">
    <citation type="submission" date="2020-01" db="EMBL/GenBank/DDBJ databases">
        <title>Insect and environment-associated Actinomycetes.</title>
        <authorList>
            <person name="Currrie C."/>
            <person name="Chevrette M."/>
            <person name="Carlson C."/>
            <person name="Stubbendieck R."/>
            <person name="Wendt-Pienkowski E."/>
        </authorList>
    </citation>
    <scope>NUCLEOTIDE SEQUENCE</scope>
    <source>
        <strain evidence="2">SID505</strain>
    </source>
</reference>
<gene>
    <name evidence="2" type="ORF">G3I43_07305</name>
</gene>
<dbReference type="AlphaFoldDB" id="A0A6G3SMU1"/>
<sequence>MPRVIPPDPRLLERRRRIAAQIRAARLHANLSQQDVIRRTGMDRSAYQDVEAGRTSPLLDNLLRISDAIGVPLSDLVREEGPPASGSP</sequence>
<dbReference type="InterPro" id="IPR001387">
    <property type="entry name" value="Cro/C1-type_HTH"/>
</dbReference>
<name>A0A6G3SMU1_STRAQ</name>
<proteinExistence type="predicted"/>
<evidence type="ECO:0000259" key="1">
    <source>
        <dbReference type="PROSITE" id="PS50943"/>
    </source>
</evidence>
<protein>
    <submittedName>
        <fullName evidence="2">Helix-turn-helix transcriptional regulator</fullName>
    </submittedName>
</protein>
<dbReference type="RefSeq" id="WP_164256956.1">
    <property type="nucleotide sequence ID" value="NZ_JAAGMK010000180.1"/>
</dbReference>
<dbReference type="Pfam" id="PF01381">
    <property type="entry name" value="HTH_3"/>
    <property type="match status" value="1"/>
</dbReference>
<evidence type="ECO:0000313" key="2">
    <source>
        <dbReference type="EMBL" id="NEB83985.1"/>
    </source>
</evidence>
<dbReference type="GO" id="GO:0003677">
    <property type="term" value="F:DNA binding"/>
    <property type="evidence" value="ECO:0007669"/>
    <property type="project" value="InterPro"/>
</dbReference>
<dbReference type="SMART" id="SM00530">
    <property type="entry name" value="HTH_XRE"/>
    <property type="match status" value="1"/>
</dbReference>
<dbReference type="Gene3D" id="1.10.260.40">
    <property type="entry name" value="lambda repressor-like DNA-binding domains"/>
    <property type="match status" value="1"/>
</dbReference>
<dbReference type="InterPro" id="IPR010982">
    <property type="entry name" value="Lambda_DNA-bd_dom_sf"/>
</dbReference>
<dbReference type="CDD" id="cd00093">
    <property type="entry name" value="HTH_XRE"/>
    <property type="match status" value="1"/>
</dbReference>
<organism evidence="2">
    <name type="scientific">Streptomyces anulatus</name>
    <name type="common">Streptomyces chrysomallus</name>
    <dbReference type="NCBI Taxonomy" id="1892"/>
    <lineage>
        <taxon>Bacteria</taxon>
        <taxon>Bacillati</taxon>
        <taxon>Actinomycetota</taxon>
        <taxon>Actinomycetes</taxon>
        <taxon>Kitasatosporales</taxon>
        <taxon>Streptomycetaceae</taxon>
        <taxon>Streptomyces</taxon>
    </lineage>
</organism>
<dbReference type="PROSITE" id="PS50943">
    <property type="entry name" value="HTH_CROC1"/>
    <property type="match status" value="1"/>
</dbReference>
<accession>A0A6G3SMU1</accession>
<dbReference type="EMBL" id="JAAGMK010000180">
    <property type="protein sequence ID" value="NEB83985.1"/>
    <property type="molecule type" value="Genomic_DNA"/>
</dbReference>
<comment type="caution">
    <text evidence="2">The sequence shown here is derived from an EMBL/GenBank/DDBJ whole genome shotgun (WGS) entry which is preliminary data.</text>
</comment>
<feature type="domain" description="HTH cro/C1-type" evidence="1">
    <location>
        <begin position="22"/>
        <end position="76"/>
    </location>
</feature>
<dbReference type="SUPFAM" id="SSF47413">
    <property type="entry name" value="lambda repressor-like DNA-binding domains"/>
    <property type="match status" value="1"/>
</dbReference>